<name>A0A432Z392_9GAMM</name>
<dbReference type="PANTHER" id="PTHR38767">
    <property type="entry name" value="DNA POLYMERASE III SUBUNIT CHI"/>
    <property type="match status" value="1"/>
</dbReference>
<organism evidence="1 2">
    <name type="scientific">Pseudidiomarina sediminum</name>
    <dbReference type="NCBI Taxonomy" id="431675"/>
    <lineage>
        <taxon>Bacteria</taxon>
        <taxon>Pseudomonadati</taxon>
        <taxon>Pseudomonadota</taxon>
        <taxon>Gammaproteobacteria</taxon>
        <taxon>Alteromonadales</taxon>
        <taxon>Idiomarinaceae</taxon>
        <taxon>Pseudidiomarina</taxon>
    </lineage>
</organism>
<dbReference type="Pfam" id="PF04364">
    <property type="entry name" value="DNA_pol3_chi"/>
    <property type="match status" value="1"/>
</dbReference>
<dbReference type="AlphaFoldDB" id="A0A432Z392"/>
<dbReference type="GO" id="GO:0003677">
    <property type="term" value="F:DNA binding"/>
    <property type="evidence" value="ECO:0007669"/>
    <property type="project" value="InterPro"/>
</dbReference>
<dbReference type="InterPro" id="IPR036768">
    <property type="entry name" value="PolIII_chi_sf"/>
</dbReference>
<comment type="caution">
    <text evidence="1">The sequence shown here is derived from an EMBL/GenBank/DDBJ whole genome shotgun (WGS) entry which is preliminary data.</text>
</comment>
<dbReference type="EMBL" id="PIQE01000002">
    <property type="protein sequence ID" value="RUO72372.1"/>
    <property type="molecule type" value="Genomic_DNA"/>
</dbReference>
<sequence>MVHGIFYVLDGVDEAQQQQLFCDIITERWRELGSVRVWCRDQQHAEALDELLWQQPAERFVPHNLVGEGPAQGAPVELCWPTAAVSQRRCKVVINFMPTAPQFAGAQLIIDQVPSEPEQRQLARERFKWYRQQGVQLTTQNATELTSTQTN</sequence>
<dbReference type="PANTHER" id="PTHR38767:SF1">
    <property type="entry name" value="DNA POLYMERASE III SUBUNIT CHI"/>
    <property type="match status" value="1"/>
</dbReference>
<dbReference type="SUPFAM" id="SSF102400">
    <property type="entry name" value="DNA polymerase III chi subunit"/>
    <property type="match status" value="1"/>
</dbReference>
<evidence type="ECO:0000313" key="1">
    <source>
        <dbReference type="EMBL" id="RUO72372.1"/>
    </source>
</evidence>
<dbReference type="GO" id="GO:0032298">
    <property type="term" value="P:positive regulation of DNA-templated DNA replication initiation"/>
    <property type="evidence" value="ECO:0007669"/>
    <property type="project" value="TreeGrafter"/>
</dbReference>
<dbReference type="GO" id="GO:0003887">
    <property type="term" value="F:DNA-directed DNA polymerase activity"/>
    <property type="evidence" value="ECO:0007669"/>
    <property type="project" value="InterPro"/>
</dbReference>
<dbReference type="InterPro" id="IPR007459">
    <property type="entry name" value="DNA_pol3_chi"/>
</dbReference>
<protein>
    <submittedName>
        <fullName evidence="1">DNA polymerase III subunit chi</fullName>
    </submittedName>
</protein>
<accession>A0A432Z392</accession>
<keyword evidence="2" id="KW-1185">Reference proteome</keyword>
<dbReference type="Gene3D" id="3.40.50.10110">
    <property type="entry name" value="DNA polymerase III subunit chi"/>
    <property type="match status" value="1"/>
</dbReference>
<proteinExistence type="predicted"/>
<reference evidence="2" key="1">
    <citation type="journal article" date="2018" name="Front. Microbiol.">
        <title>Genome-Based Analysis Reveals the Taxonomy and Diversity of the Family Idiomarinaceae.</title>
        <authorList>
            <person name="Liu Y."/>
            <person name="Lai Q."/>
            <person name="Shao Z."/>
        </authorList>
    </citation>
    <scope>NUCLEOTIDE SEQUENCE [LARGE SCALE GENOMIC DNA]</scope>
    <source>
        <strain evidence="2">c121</strain>
    </source>
</reference>
<dbReference type="RefSeq" id="WP_026860433.1">
    <property type="nucleotide sequence ID" value="NZ_PIQE01000002.1"/>
</dbReference>
<gene>
    <name evidence="1" type="ORF">CWI80_07355</name>
</gene>
<dbReference type="Proteomes" id="UP000287022">
    <property type="component" value="Unassembled WGS sequence"/>
</dbReference>
<evidence type="ECO:0000313" key="2">
    <source>
        <dbReference type="Proteomes" id="UP000287022"/>
    </source>
</evidence>
<dbReference type="STRING" id="1122124.GCA_000423165_01677"/>
<dbReference type="GO" id="GO:0006260">
    <property type="term" value="P:DNA replication"/>
    <property type="evidence" value="ECO:0007669"/>
    <property type="project" value="InterPro"/>
</dbReference>